<gene>
    <name evidence="2" type="ORF">NCI00_20410</name>
</gene>
<proteinExistence type="predicted"/>
<keyword evidence="3" id="KW-1185">Reference proteome</keyword>
<dbReference type="RefSeq" id="WP_253530670.1">
    <property type="nucleotide sequence ID" value="NZ_JAMZEL010000009.1"/>
</dbReference>
<name>A0ABT1FSS2_9BACT</name>
<reference evidence="2 3" key="1">
    <citation type="submission" date="2022-06" db="EMBL/GenBank/DDBJ databases">
        <title>Runella sp. S5 genome sequencing.</title>
        <authorList>
            <person name="Park S."/>
        </authorList>
    </citation>
    <scope>NUCLEOTIDE SEQUENCE [LARGE SCALE GENOMIC DNA]</scope>
    <source>
        <strain evidence="2 3">S5</strain>
    </source>
</reference>
<organism evidence="2 3">
    <name type="scientific">Runella salmonicolor</name>
    <dbReference type="NCBI Taxonomy" id="2950278"/>
    <lineage>
        <taxon>Bacteria</taxon>
        <taxon>Pseudomonadati</taxon>
        <taxon>Bacteroidota</taxon>
        <taxon>Cytophagia</taxon>
        <taxon>Cytophagales</taxon>
        <taxon>Spirosomataceae</taxon>
        <taxon>Runella</taxon>
    </lineage>
</organism>
<feature type="signal peptide" evidence="1">
    <location>
        <begin position="1"/>
        <end position="19"/>
    </location>
</feature>
<evidence type="ECO:0000313" key="3">
    <source>
        <dbReference type="Proteomes" id="UP001204772"/>
    </source>
</evidence>
<comment type="caution">
    <text evidence="2">The sequence shown here is derived from an EMBL/GenBank/DDBJ whole genome shotgun (WGS) entry which is preliminary data.</text>
</comment>
<evidence type="ECO:0000256" key="1">
    <source>
        <dbReference type="SAM" id="SignalP"/>
    </source>
</evidence>
<dbReference type="Proteomes" id="UP001204772">
    <property type="component" value="Unassembled WGS sequence"/>
</dbReference>
<sequence>MKSILTLGFFFSLIIAANAQTVNGVPLRDSKLEYIQFVEYQKPMKDSKRVIFYDFGKNRIDALDKDENGNSIEDIKAIDALNLLAKHGYEFVQTYTVFRNGETAQCYLMKKKHSKEEK</sequence>
<feature type="chain" id="PRO_5045641697" evidence="1">
    <location>
        <begin position="20"/>
        <end position="118"/>
    </location>
</feature>
<keyword evidence="1" id="KW-0732">Signal</keyword>
<protein>
    <submittedName>
        <fullName evidence="2">Uncharacterized protein</fullName>
    </submittedName>
</protein>
<dbReference type="EMBL" id="JAMZEL010000009">
    <property type="protein sequence ID" value="MCP1384810.1"/>
    <property type="molecule type" value="Genomic_DNA"/>
</dbReference>
<evidence type="ECO:0000313" key="2">
    <source>
        <dbReference type="EMBL" id="MCP1384810.1"/>
    </source>
</evidence>
<accession>A0ABT1FSS2</accession>